<reference evidence="3" key="1">
    <citation type="journal article" date="2014" name="Nat. Genet.">
        <title>Genome of the human hookworm Necator americanus.</title>
        <authorList>
            <person name="Tang Y.T."/>
            <person name="Gao X."/>
            <person name="Rosa B.A."/>
            <person name="Abubucker S."/>
            <person name="Hallsworth-Pepin K."/>
            <person name="Martin J."/>
            <person name="Tyagi R."/>
            <person name="Heizer E."/>
            <person name="Zhang X."/>
            <person name="Bhonagiri-Palsikar V."/>
            <person name="Minx P."/>
            <person name="Warren W.C."/>
            <person name="Wang Q."/>
            <person name="Zhan B."/>
            <person name="Hotez P.J."/>
            <person name="Sternberg P.W."/>
            <person name="Dougall A."/>
            <person name="Gaze S.T."/>
            <person name="Mulvenna J."/>
            <person name="Sotillo J."/>
            <person name="Ranganathan S."/>
            <person name="Rabelo E.M."/>
            <person name="Wilson R.K."/>
            <person name="Felgner P.L."/>
            <person name="Bethony J."/>
            <person name="Hawdon J.M."/>
            <person name="Gasser R.B."/>
            <person name="Loukas A."/>
            <person name="Mitreva M."/>
        </authorList>
    </citation>
    <scope>NUCLEOTIDE SEQUENCE [LARGE SCALE GENOMIC DNA]</scope>
</reference>
<evidence type="ECO:0000256" key="1">
    <source>
        <dbReference type="SAM" id="MobiDB-lite"/>
    </source>
</evidence>
<organism evidence="2 3">
    <name type="scientific">Necator americanus</name>
    <name type="common">Human hookworm</name>
    <dbReference type="NCBI Taxonomy" id="51031"/>
    <lineage>
        <taxon>Eukaryota</taxon>
        <taxon>Metazoa</taxon>
        <taxon>Ecdysozoa</taxon>
        <taxon>Nematoda</taxon>
        <taxon>Chromadorea</taxon>
        <taxon>Rhabditida</taxon>
        <taxon>Rhabditina</taxon>
        <taxon>Rhabditomorpha</taxon>
        <taxon>Strongyloidea</taxon>
        <taxon>Ancylostomatidae</taxon>
        <taxon>Bunostominae</taxon>
        <taxon>Necator</taxon>
    </lineage>
</organism>
<dbReference type="OrthoDB" id="5871259at2759"/>
<accession>W2SXF0</accession>
<name>W2SXF0_NECAM</name>
<dbReference type="EMBL" id="KI660425">
    <property type="protein sequence ID" value="ETN73546.1"/>
    <property type="molecule type" value="Genomic_DNA"/>
</dbReference>
<gene>
    <name evidence="2" type="ORF">NECAME_13484</name>
</gene>
<dbReference type="KEGG" id="nai:NECAME_13484"/>
<dbReference type="Proteomes" id="UP000053676">
    <property type="component" value="Unassembled WGS sequence"/>
</dbReference>
<proteinExistence type="predicted"/>
<keyword evidence="3" id="KW-1185">Reference proteome</keyword>
<feature type="region of interest" description="Disordered" evidence="1">
    <location>
        <begin position="89"/>
        <end position="108"/>
    </location>
</feature>
<evidence type="ECO:0000313" key="3">
    <source>
        <dbReference type="Proteomes" id="UP000053676"/>
    </source>
</evidence>
<evidence type="ECO:0000313" key="2">
    <source>
        <dbReference type="EMBL" id="ETN73546.1"/>
    </source>
</evidence>
<dbReference type="AlphaFoldDB" id="W2SXF0"/>
<protein>
    <submittedName>
        <fullName evidence="2">Uncharacterized protein</fullName>
    </submittedName>
</protein>
<sequence length="108" mass="11263">MAFIVHLQPFQGSGLSGSVRCLNGGAHIGKCRLDNDAICAALGGGCVHGACCTTPFIGMTTAATTGPEVDGEVTSKRAKIPFHGFNSRFSGNKETQEAHHGTTFRGRK</sequence>